<dbReference type="AlphaFoldDB" id="A0A6C0EAB1"/>
<keyword evidence="1" id="KW-1133">Transmembrane helix</keyword>
<proteinExistence type="predicted"/>
<reference evidence="2" key="1">
    <citation type="journal article" date="2020" name="Nature">
        <title>Giant virus diversity and host interactions through global metagenomics.</title>
        <authorList>
            <person name="Schulz F."/>
            <person name="Roux S."/>
            <person name="Paez-Espino D."/>
            <person name="Jungbluth S."/>
            <person name="Walsh D.A."/>
            <person name="Denef V.J."/>
            <person name="McMahon K.D."/>
            <person name="Konstantinidis K.T."/>
            <person name="Eloe-Fadrosh E.A."/>
            <person name="Kyrpides N.C."/>
            <person name="Woyke T."/>
        </authorList>
    </citation>
    <scope>NUCLEOTIDE SEQUENCE</scope>
    <source>
        <strain evidence="2">GVMAG-M-3300023179-150</strain>
    </source>
</reference>
<name>A0A6C0EAB1_9ZZZZ</name>
<accession>A0A6C0EAB1</accession>
<dbReference type="EMBL" id="MN739758">
    <property type="protein sequence ID" value="QHT25199.1"/>
    <property type="molecule type" value="Genomic_DNA"/>
</dbReference>
<keyword evidence="1" id="KW-0812">Transmembrane</keyword>
<feature type="transmembrane region" description="Helical" evidence="1">
    <location>
        <begin position="6"/>
        <end position="22"/>
    </location>
</feature>
<protein>
    <submittedName>
        <fullName evidence="2">Uncharacterized protein</fullName>
    </submittedName>
</protein>
<evidence type="ECO:0000313" key="2">
    <source>
        <dbReference type="EMBL" id="QHT25199.1"/>
    </source>
</evidence>
<keyword evidence="1" id="KW-0472">Membrane</keyword>
<organism evidence="2">
    <name type="scientific">viral metagenome</name>
    <dbReference type="NCBI Taxonomy" id="1070528"/>
    <lineage>
        <taxon>unclassified sequences</taxon>
        <taxon>metagenomes</taxon>
        <taxon>organismal metagenomes</taxon>
    </lineage>
</organism>
<evidence type="ECO:0000256" key="1">
    <source>
        <dbReference type="SAM" id="Phobius"/>
    </source>
</evidence>
<sequence>MIIVVVIGIILLVFFIILYVKIREGFDVSLLDYGQYENDKFRPYLFARREYYPTLEKMRLENSTTYEERLLNELARQNKIKEYWEWYNKLKKGNLVTWRECSRDYLLRKKCKTRHKYVGGF</sequence>